<proteinExistence type="predicted"/>
<evidence type="ECO:0000313" key="3">
    <source>
        <dbReference type="EMBL" id="SFI07841.1"/>
    </source>
</evidence>
<dbReference type="Proteomes" id="UP000199518">
    <property type="component" value="Unassembled WGS sequence"/>
</dbReference>
<sequence>MKCREAKREIALHLGHDQCEKFAWEEVRRHVAACADCREQYRQLKTALAVIEKSEAPASYEVRNSLWPELEARLDAPRAKSDLKSSKAWVPLVSVAAACLLFLTVHLTAPAPQGQPLPPAPVNRQMMSPIPGWPEENSRLSREAREAKERAERARELAPTLKSGSAK</sequence>
<evidence type="ECO:0000256" key="1">
    <source>
        <dbReference type="SAM" id="MobiDB-lite"/>
    </source>
</evidence>
<keyword evidence="2" id="KW-1133">Transmembrane helix</keyword>
<dbReference type="STRING" id="1576369.SAMN05421753_105139"/>
<dbReference type="EMBL" id="FOQD01000005">
    <property type="protein sequence ID" value="SFI07841.1"/>
    <property type="molecule type" value="Genomic_DNA"/>
</dbReference>
<organism evidence="3 4">
    <name type="scientific">Planctomicrobium piriforme</name>
    <dbReference type="NCBI Taxonomy" id="1576369"/>
    <lineage>
        <taxon>Bacteria</taxon>
        <taxon>Pseudomonadati</taxon>
        <taxon>Planctomycetota</taxon>
        <taxon>Planctomycetia</taxon>
        <taxon>Planctomycetales</taxon>
        <taxon>Planctomycetaceae</taxon>
        <taxon>Planctomicrobium</taxon>
    </lineage>
</organism>
<dbReference type="AlphaFoldDB" id="A0A1I3FAE0"/>
<gene>
    <name evidence="3" type="ORF">SAMN05421753_105139</name>
</gene>
<feature type="transmembrane region" description="Helical" evidence="2">
    <location>
        <begin position="88"/>
        <end position="109"/>
    </location>
</feature>
<feature type="region of interest" description="Disordered" evidence="1">
    <location>
        <begin position="116"/>
        <end position="167"/>
    </location>
</feature>
<evidence type="ECO:0000313" key="4">
    <source>
        <dbReference type="Proteomes" id="UP000199518"/>
    </source>
</evidence>
<keyword evidence="2" id="KW-0812">Transmembrane</keyword>
<protein>
    <recommendedName>
        <fullName evidence="5">Zinc-finger</fullName>
    </recommendedName>
</protein>
<dbReference type="RefSeq" id="WP_092049053.1">
    <property type="nucleotide sequence ID" value="NZ_FOQD01000005.1"/>
</dbReference>
<evidence type="ECO:0008006" key="5">
    <source>
        <dbReference type="Google" id="ProtNLM"/>
    </source>
</evidence>
<keyword evidence="4" id="KW-1185">Reference proteome</keyword>
<feature type="compositionally biased region" description="Basic and acidic residues" evidence="1">
    <location>
        <begin position="136"/>
        <end position="156"/>
    </location>
</feature>
<evidence type="ECO:0000256" key="2">
    <source>
        <dbReference type="SAM" id="Phobius"/>
    </source>
</evidence>
<dbReference type="OrthoDB" id="292623at2"/>
<reference evidence="4" key="1">
    <citation type="submission" date="2016-10" db="EMBL/GenBank/DDBJ databases">
        <authorList>
            <person name="Varghese N."/>
            <person name="Submissions S."/>
        </authorList>
    </citation>
    <scope>NUCLEOTIDE SEQUENCE [LARGE SCALE GENOMIC DNA]</scope>
    <source>
        <strain evidence="4">DSM 26348</strain>
    </source>
</reference>
<accession>A0A1I3FAE0</accession>
<name>A0A1I3FAE0_9PLAN</name>
<keyword evidence="2" id="KW-0472">Membrane</keyword>